<feature type="domain" description="Thioredoxin" evidence="2">
    <location>
        <begin position="45"/>
        <end position="131"/>
    </location>
</feature>
<dbReference type="AlphaFoldDB" id="K8ESQ1"/>
<accession>K8ESQ1</accession>
<dbReference type="KEGG" id="bpg:Bathy03g05460"/>
<dbReference type="EMBL" id="FO082276">
    <property type="protein sequence ID" value="CCO15430.1"/>
    <property type="molecule type" value="Genomic_DNA"/>
</dbReference>
<dbReference type="SUPFAM" id="SSF52833">
    <property type="entry name" value="Thioredoxin-like"/>
    <property type="match status" value="1"/>
</dbReference>
<dbReference type="RefSeq" id="XP_007513993.1">
    <property type="nucleotide sequence ID" value="XM_007513931.1"/>
</dbReference>
<dbReference type="InterPro" id="IPR036249">
    <property type="entry name" value="Thioredoxin-like_sf"/>
</dbReference>
<evidence type="ECO:0000256" key="1">
    <source>
        <dbReference type="SAM" id="MobiDB-lite"/>
    </source>
</evidence>
<feature type="compositionally biased region" description="Low complexity" evidence="1">
    <location>
        <begin position="16"/>
        <end position="36"/>
    </location>
</feature>
<protein>
    <submittedName>
        <fullName evidence="3">Thioredoxin</fullName>
    </submittedName>
</protein>
<dbReference type="Proteomes" id="UP000198341">
    <property type="component" value="Chromosome 3"/>
</dbReference>
<name>K8ESQ1_9CHLO</name>
<dbReference type="PANTHER" id="PTHR47571:SF1">
    <property type="entry name" value="THIOREDOXIN-LIKE 3-3"/>
    <property type="match status" value="1"/>
</dbReference>
<sequence length="153" mass="17389">MRGDGEEEIAFSVSDLSSSLSSSSLSSSSSSTTTTTQRNVSVIKGEESFKKKLDETKGKQLVVVNFGASWCKHCHKLSPSVFDEAEKYPNSEFIFTDVDLLPETAKFMRWTPTVGIYKFGRKVDEIEQCKIRQLKDRVWLWSDLKETRFESRG</sequence>
<evidence type="ECO:0000259" key="2">
    <source>
        <dbReference type="Pfam" id="PF00085"/>
    </source>
</evidence>
<dbReference type="eggNOG" id="KOG0907">
    <property type="taxonomic scope" value="Eukaryota"/>
</dbReference>
<dbReference type="Gene3D" id="3.40.30.10">
    <property type="entry name" value="Glutaredoxin"/>
    <property type="match status" value="1"/>
</dbReference>
<dbReference type="OrthoDB" id="2121326at2759"/>
<keyword evidence="4" id="KW-1185">Reference proteome</keyword>
<gene>
    <name evidence="3" type="ORF">Bathy03g05460</name>
</gene>
<evidence type="ECO:0000313" key="4">
    <source>
        <dbReference type="Proteomes" id="UP000198341"/>
    </source>
</evidence>
<dbReference type="Pfam" id="PF00085">
    <property type="entry name" value="Thioredoxin"/>
    <property type="match status" value="1"/>
</dbReference>
<dbReference type="CDD" id="cd02947">
    <property type="entry name" value="TRX_family"/>
    <property type="match status" value="1"/>
</dbReference>
<evidence type="ECO:0000313" key="3">
    <source>
        <dbReference type="EMBL" id="CCO15430.1"/>
    </source>
</evidence>
<reference evidence="3 4" key="1">
    <citation type="submission" date="2011-10" db="EMBL/GenBank/DDBJ databases">
        <authorList>
            <person name="Genoscope - CEA"/>
        </authorList>
    </citation>
    <scope>NUCLEOTIDE SEQUENCE [LARGE SCALE GENOMIC DNA]</scope>
    <source>
        <strain evidence="3 4">RCC 1105</strain>
    </source>
</reference>
<dbReference type="GeneID" id="19017083"/>
<feature type="region of interest" description="Disordered" evidence="1">
    <location>
        <begin position="14"/>
        <end position="38"/>
    </location>
</feature>
<organism evidence="3 4">
    <name type="scientific">Bathycoccus prasinos</name>
    <dbReference type="NCBI Taxonomy" id="41875"/>
    <lineage>
        <taxon>Eukaryota</taxon>
        <taxon>Viridiplantae</taxon>
        <taxon>Chlorophyta</taxon>
        <taxon>Mamiellophyceae</taxon>
        <taxon>Mamiellales</taxon>
        <taxon>Bathycoccaceae</taxon>
        <taxon>Bathycoccus</taxon>
    </lineage>
</organism>
<dbReference type="InterPro" id="IPR013766">
    <property type="entry name" value="Thioredoxin_domain"/>
</dbReference>
<proteinExistence type="predicted"/>
<dbReference type="STRING" id="41875.K8ESQ1"/>
<dbReference type="PANTHER" id="PTHR47571">
    <property type="entry name" value="THIOREDOXIN-LIKE 3-3"/>
    <property type="match status" value="1"/>
</dbReference>
<dbReference type="InterPro" id="IPR044193">
    <property type="entry name" value="TRL33"/>
</dbReference>